<organism evidence="2 3">
    <name type="scientific">Catenaria anguillulae PL171</name>
    <dbReference type="NCBI Taxonomy" id="765915"/>
    <lineage>
        <taxon>Eukaryota</taxon>
        <taxon>Fungi</taxon>
        <taxon>Fungi incertae sedis</taxon>
        <taxon>Blastocladiomycota</taxon>
        <taxon>Blastocladiomycetes</taxon>
        <taxon>Blastocladiales</taxon>
        <taxon>Catenariaceae</taxon>
        <taxon>Catenaria</taxon>
    </lineage>
</organism>
<protein>
    <recommendedName>
        <fullName evidence="4">PH domain-containing protein</fullName>
    </recommendedName>
</protein>
<dbReference type="EMBL" id="MCFL01000020">
    <property type="protein sequence ID" value="ORZ35750.1"/>
    <property type="molecule type" value="Genomic_DNA"/>
</dbReference>
<gene>
    <name evidence="2" type="ORF">BCR44DRAFT_1106526</name>
</gene>
<sequence>MTLSQMADAHMMGVFPTKRGDRFFSTWKSHKISVCLRQGLVSISPHDLNNPSAASFTNESFLRFHPDICVAQVPGLRNCIRLCQINSSKNWIVQLGSDAEHQHWTSSMQAKLETASIKRDLQEVDEMFAAARRISGTPASGQQQQSAGGATATGGAGGGHHDPSGPGTSSAFGVGKRVGSHSPHVSNVRGSGSSASPGGGNKEP</sequence>
<feature type="compositionally biased region" description="Low complexity" evidence="1">
    <location>
        <begin position="135"/>
        <end position="150"/>
    </location>
</feature>
<evidence type="ECO:0000256" key="1">
    <source>
        <dbReference type="SAM" id="MobiDB-lite"/>
    </source>
</evidence>
<evidence type="ECO:0008006" key="4">
    <source>
        <dbReference type="Google" id="ProtNLM"/>
    </source>
</evidence>
<proteinExistence type="predicted"/>
<name>A0A1Y2HMD1_9FUNG</name>
<comment type="caution">
    <text evidence="2">The sequence shown here is derived from an EMBL/GenBank/DDBJ whole genome shotgun (WGS) entry which is preliminary data.</text>
</comment>
<evidence type="ECO:0000313" key="3">
    <source>
        <dbReference type="Proteomes" id="UP000193411"/>
    </source>
</evidence>
<accession>A0A1Y2HMD1</accession>
<dbReference type="Proteomes" id="UP000193411">
    <property type="component" value="Unassembled WGS sequence"/>
</dbReference>
<feature type="region of interest" description="Disordered" evidence="1">
    <location>
        <begin position="135"/>
        <end position="204"/>
    </location>
</feature>
<reference evidence="2 3" key="1">
    <citation type="submission" date="2016-07" db="EMBL/GenBank/DDBJ databases">
        <title>Pervasive Adenine N6-methylation of Active Genes in Fungi.</title>
        <authorList>
            <consortium name="DOE Joint Genome Institute"/>
            <person name="Mondo S.J."/>
            <person name="Dannebaum R.O."/>
            <person name="Kuo R.C."/>
            <person name="Labutti K."/>
            <person name="Haridas S."/>
            <person name="Kuo A."/>
            <person name="Salamov A."/>
            <person name="Ahrendt S.R."/>
            <person name="Lipzen A."/>
            <person name="Sullivan W."/>
            <person name="Andreopoulos W.B."/>
            <person name="Clum A."/>
            <person name="Lindquist E."/>
            <person name="Daum C."/>
            <person name="Ramamoorthy G.K."/>
            <person name="Gryganskyi A."/>
            <person name="Culley D."/>
            <person name="Magnuson J.K."/>
            <person name="James T.Y."/>
            <person name="O'Malley M.A."/>
            <person name="Stajich J.E."/>
            <person name="Spatafora J.W."/>
            <person name="Visel A."/>
            <person name="Grigoriev I.V."/>
        </authorList>
    </citation>
    <scope>NUCLEOTIDE SEQUENCE [LARGE SCALE GENOMIC DNA]</scope>
    <source>
        <strain evidence="2 3">PL171</strain>
    </source>
</reference>
<dbReference type="AlphaFoldDB" id="A0A1Y2HMD1"/>
<evidence type="ECO:0000313" key="2">
    <source>
        <dbReference type="EMBL" id="ORZ35750.1"/>
    </source>
</evidence>
<keyword evidence="3" id="KW-1185">Reference proteome</keyword>